<feature type="domain" description="tRNA-guanine(15) transglycosylase-like" evidence="2">
    <location>
        <begin position="2"/>
        <end position="168"/>
    </location>
</feature>
<evidence type="ECO:0000313" key="4">
    <source>
        <dbReference type="Proteomes" id="UP000176682"/>
    </source>
</evidence>
<reference evidence="3 4" key="1">
    <citation type="journal article" date="2016" name="Nat. Commun.">
        <title>Thousands of microbial genomes shed light on interconnected biogeochemical processes in an aquifer system.</title>
        <authorList>
            <person name="Anantharaman K."/>
            <person name="Brown C.T."/>
            <person name="Hug L.A."/>
            <person name="Sharon I."/>
            <person name="Castelle C.J."/>
            <person name="Probst A.J."/>
            <person name="Thomas B.C."/>
            <person name="Singh A."/>
            <person name="Wilkins M.J."/>
            <person name="Karaoz U."/>
            <person name="Brodie E.L."/>
            <person name="Williams K.H."/>
            <person name="Hubbard S.S."/>
            <person name="Banfield J.F."/>
        </authorList>
    </citation>
    <scope>NUCLEOTIDE SEQUENCE [LARGE SCALE GENOMIC DNA]</scope>
</reference>
<dbReference type="PANTHER" id="PTHR43468:SF1">
    <property type="entry name" value="TRNA-GUANOSINE(34) QUEUINE TRANSGLYCOSYLASE"/>
    <property type="match status" value="1"/>
</dbReference>
<dbReference type="AlphaFoldDB" id="A0A1F5FEY7"/>
<evidence type="ECO:0000259" key="2">
    <source>
        <dbReference type="Pfam" id="PF01702"/>
    </source>
</evidence>
<dbReference type="Gene3D" id="3.20.20.105">
    <property type="entry name" value="Queuine tRNA-ribosyltransferase-like"/>
    <property type="match status" value="1"/>
</dbReference>
<dbReference type="EMBL" id="MFAM01000056">
    <property type="protein sequence ID" value="OGD78180.1"/>
    <property type="molecule type" value="Genomic_DNA"/>
</dbReference>
<comment type="caution">
    <text evidence="3">The sequence shown here is derived from an EMBL/GenBank/DDBJ whole genome shotgun (WGS) entry which is preliminary data.</text>
</comment>
<proteinExistence type="predicted"/>
<dbReference type="PANTHER" id="PTHR43468">
    <property type="match status" value="1"/>
</dbReference>
<dbReference type="Pfam" id="PF01702">
    <property type="entry name" value="TGT"/>
    <property type="match status" value="1"/>
</dbReference>
<sequence length="169" mass="19355">MIQGGNSKKERERCAKALVEIGFDGYGFGGWPMKTNGELNSDILKFTADLMPDDKPKYALGLGNPEAMVECFGYGYNIFDCVLPTRDARHKRLYLFNTGKGRFYKTVRADDEKFTRDGRPIEEGCKCFTCQKYSRAYIKHLFDVGDRTAERLATIHNLHFYQQVIGKLK</sequence>
<evidence type="ECO:0000256" key="1">
    <source>
        <dbReference type="ARBA" id="ARBA00022723"/>
    </source>
</evidence>
<dbReference type="SUPFAM" id="SSF51713">
    <property type="entry name" value="tRNA-guanine transglycosylase"/>
    <property type="match status" value="1"/>
</dbReference>
<dbReference type="InterPro" id="IPR036511">
    <property type="entry name" value="TGT-like_sf"/>
</dbReference>
<dbReference type="NCBIfam" id="TIGR00449">
    <property type="entry name" value="tgt_general"/>
    <property type="match status" value="1"/>
</dbReference>
<keyword evidence="1" id="KW-0479">Metal-binding</keyword>
<evidence type="ECO:0000313" key="3">
    <source>
        <dbReference type="EMBL" id="OGD78180.1"/>
    </source>
</evidence>
<name>A0A1F5FEY7_9BACT</name>
<dbReference type="GO" id="GO:0046872">
    <property type="term" value="F:metal ion binding"/>
    <property type="evidence" value="ECO:0007669"/>
    <property type="project" value="UniProtKB-KW"/>
</dbReference>
<dbReference type="InterPro" id="IPR002616">
    <property type="entry name" value="tRNA_ribo_trans-like"/>
</dbReference>
<gene>
    <name evidence="3" type="ORF">A2368_01470</name>
</gene>
<accession>A0A1F5FEY7</accession>
<dbReference type="Proteomes" id="UP000176682">
    <property type="component" value="Unassembled WGS sequence"/>
</dbReference>
<dbReference type="GO" id="GO:0006400">
    <property type="term" value="P:tRNA modification"/>
    <property type="evidence" value="ECO:0007669"/>
    <property type="project" value="InterPro"/>
</dbReference>
<protein>
    <recommendedName>
        <fullName evidence="2">tRNA-guanine(15) transglycosylase-like domain-containing protein</fullName>
    </recommendedName>
</protein>
<organism evidence="3 4">
    <name type="scientific">Candidatus Collierbacteria bacterium RIFOXYB1_FULL_49_13</name>
    <dbReference type="NCBI Taxonomy" id="1817728"/>
    <lineage>
        <taxon>Bacteria</taxon>
        <taxon>Candidatus Collieribacteriota</taxon>
    </lineage>
</organism>